<organism evidence="5 6">
    <name type="scientific">Streptomyces olivaceoviridis</name>
    <name type="common">Streptomyces corchorusii</name>
    <dbReference type="NCBI Taxonomy" id="1921"/>
    <lineage>
        <taxon>Bacteria</taxon>
        <taxon>Bacillati</taxon>
        <taxon>Actinomycetota</taxon>
        <taxon>Actinomycetes</taxon>
        <taxon>Kitasatosporales</taxon>
        <taxon>Streptomycetaceae</taxon>
        <taxon>Streptomyces</taxon>
    </lineage>
</organism>
<sequence length="921" mass="97356">MEGTPVTAAGQSLSRGGLRGREAEVERLRALVGSVARTGSAALALIRGEAGIGKTVLLDDCAGHAGAAGFAVGLGKADELHHLVPLSSLMACLTHQDRPLLSDEAFADLSRGHDHRIWLVQHLAEQIEALAARTPVLIGLDDVQWADPLSRSVLAQLPARVRTSPVLWLLTRRPDASGEADEIFAAASRALPAVDVRLGPLSASAIAQLADDVLGTDVDEQVRDLLEGAGGNPFLAVELLTGLRSTNSPGEPVPTGLVAGVRGRLSALSPGTLRLLRIGAVLGRRFRFQDAVALSGQPSPAMVGMLDEAVRVNVLADKGDCLVFRHDLLRQAVYADIPPAHRRALHREAAQQLVTAGHQPIEAVSHLLTGALPGDEEAVLLLRRAADDVLPVTPALAADLLTRALELTPPQHPSGFDVGERAIVALTRAGRNKEALATGERLLARRPPPAVSSRLQAAIGATLWNLDRAEDLRRRLDATLAAGGASPETAARLRALRALALSRGNDLSAARADGEAALREAVAIGDREAHVQALFGLGETALNAGETAEALRLFTTLSAVDPAYLPEEVMACQHLDDFARGEHLLARATGQKEGSLREGMLLWSQGHQRLGLGQLDDAEADFVTVERLENEVEAPVHQVNARVVRSRIGLLRGDLAAARHDLVAARERLAVKPNPGNTAAVRFLEALHAGAADDHARALERLREVQRHDGLMRWRLLRTWVDEAVRIALRGGDRELAEDLAAQAEAHAARNPDVPTATGLAAQTRGLVANDVGLLGRSVTLLRGGPRPLNRAAALVDLGTALVNAGRRAEAVEVLTEARATFAESGAHAAAARAQSLLGRAGARARRASAGPRPSQGWEALTASERKVARLVAAGHTNRSAADLLVVSPHTVNTHLSAVFRKLSVNSRVQLTRVVAASEDG</sequence>
<gene>
    <name evidence="5" type="ORF">ACH49L_06340</name>
</gene>
<dbReference type="SMART" id="SM00028">
    <property type="entry name" value="TPR"/>
    <property type="match status" value="3"/>
</dbReference>
<keyword evidence="6" id="KW-1185">Reference proteome</keyword>
<evidence type="ECO:0000256" key="1">
    <source>
        <dbReference type="ARBA" id="ARBA00022741"/>
    </source>
</evidence>
<comment type="caution">
    <text evidence="5">The sequence shown here is derived from an EMBL/GenBank/DDBJ whole genome shotgun (WGS) entry which is preliminary data.</text>
</comment>
<dbReference type="Gene3D" id="1.25.40.10">
    <property type="entry name" value="Tetratricopeptide repeat domain"/>
    <property type="match status" value="1"/>
</dbReference>
<dbReference type="InterPro" id="IPR027417">
    <property type="entry name" value="P-loop_NTPase"/>
</dbReference>
<dbReference type="Pfam" id="PF00196">
    <property type="entry name" value="GerE"/>
    <property type="match status" value="1"/>
</dbReference>
<feature type="repeat" description="TPR" evidence="3">
    <location>
        <begin position="531"/>
        <end position="564"/>
    </location>
</feature>
<dbReference type="SUPFAM" id="SSF46894">
    <property type="entry name" value="C-terminal effector domain of the bipartite response regulators"/>
    <property type="match status" value="1"/>
</dbReference>
<reference evidence="5 6" key="1">
    <citation type="submission" date="2024-10" db="EMBL/GenBank/DDBJ databases">
        <title>The Natural Products Discovery Center: Release of the First 8490 Sequenced Strains for Exploring Actinobacteria Biosynthetic Diversity.</title>
        <authorList>
            <person name="Kalkreuter E."/>
            <person name="Kautsar S.A."/>
            <person name="Yang D."/>
            <person name="Bader C.D."/>
            <person name="Teijaro C.N."/>
            <person name="Fluegel L."/>
            <person name="Davis C.M."/>
            <person name="Simpson J.R."/>
            <person name="Lauterbach L."/>
            <person name="Steele A.D."/>
            <person name="Gui C."/>
            <person name="Meng S."/>
            <person name="Li G."/>
            <person name="Viehrig K."/>
            <person name="Ye F."/>
            <person name="Su P."/>
            <person name="Kiefer A.F."/>
            <person name="Nichols A."/>
            <person name="Cepeda A.J."/>
            <person name="Yan W."/>
            <person name="Fan B."/>
            <person name="Jiang Y."/>
            <person name="Adhikari A."/>
            <person name="Zheng C.-J."/>
            <person name="Schuster L."/>
            <person name="Cowan T.M."/>
            <person name="Smanski M.J."/>
            <person name="Chevrette M.G."/>
            <person name="De Carvalho L.P.S."/>
            <person name="Shen B."/>
        </authorList>
    </citation>
    <scope>NUCLEOTIDE SEQUENCE [LARGE SCALE GENOMIC DNA]</scope>
    <source>
        <strain evidence="5 6">NPDC020295</strain>
    </source>
</reference>
<dbReference type="Gene3D" id="1.10.10.10">
    <property type="entry name" value="Winged helix-like DNA-binding domain superfamily/Winged helix DNA-binding domain"/>
    <property type="match status" value="1"/>
</dbReference>
<dbReference type="PANTHER" id="PTHR16305">
    <property type="entry name" value="TESTICULAR SOLUBLE ADENYLYL CYCLASE"/>
    <property type="match status" value="1"/>
</dbReference>
<dbReference type="InterPro" id="IPR041664">
    <property type="entry name" value="AAA_16"/>
</dbReference>
<proteinExistence type="predicted"/>
<name>A0ABW7V3Y6_STROI</name>
<dbReference type="InterPro" id="IPR016032">
    <property type="entry name" value="Sig_transdc_resp-reg_C-effctor"/>
</dbReference>
<dbReference type="InterPro" id="IPR000792">
    <property type="entry name" value="Tscrpt_reg_LuxR_C"/>
</dbReference>
<evidence type="ECO:0000313" key="6">
    <source>
        <dbReference type="Proteomes" id="UP001611397"/>
    </source>
</evidence>
<dbReference type="RefSeq" id="WP_244218117.1">
    <property type="nucleotide sequence ID" value="NZ_JBIRUT010000002.1"/>
</dbReference>
<dbReference type="InterPro" id="IPR011990">
    <property type="entry name" value="TPR-like_helical_dom_sf"/>
</dbReference>
<evidence type="ECO:0000259" key="4">
    <source>
        <dbReference type="PROSITE" id="PS50043"/>
    </source>
</evidence>
<dbReference type="CDD" id="cd06170">
    <property type="entry name" value="LuxR_C_like"/>
    <property type="match status" value="1"/>
</dbReference>
<dbReference type="Proteomes" id="UP001611397">
    <property type="component" value="Unassembled WGS sequence"/>
</dbReference>
<dbReference type="SMART" id="SM00421">
    <property type="entry name" value="HTH_LUXR"/>
    <property type="match status" value="1"/>
</dbReference>
<dbReference type="InterPro" id="IPR019734">
    <property type="entry name" value="TPR_rpt"/>
</dbReference>
<evidence type="ECO:0000256" key="3">
    <source>
        <dbReference type="PROSITE-ProRule" id="PRU00339"/>
    </source>
</evidence>
<dbReference type="EMBL" id="JBIRWM010000002">
    <property type="protein sequence ID" value="MFI2155301.1"/>
    <property type="molecule type" value="Genomic_DNA"/>
</dbReference>
<dbReference type="PANTHER" id="PTHR16305:SF35">
    <property type="entry name" value="TRANSCRIPTIONAL ACTIVATOR DOMAIN"/>
    <property type="match status" value="1"/>
</dbReference>
<feature type="domain" description="HTH luxR-type" evidence="4">
    <location>
        <begin position="854"/>
        <end position="919"/>
    </location>
</feature>
<keyword evidence="1" id="KW-0547">Nucleotide-binding</keyword>
<accession>A0ABW7V3Y6</accession>
<dbReference type="SUPFAM" id="SSF52540">
    <property type="entry name" value="P-loop containing nucleoside triphosphate hydrolases"/>
    <property type="match status" value="1"/>
</dbReference>
<dbReference type="Pfam" id="PF13191">
    <property type="entry name" value="AAA_16"/>
    <property type="match status" value="1"/>
</dbReference>
<dbReference type="PRINTS" id="PR00038">
    <property type="entry name" value="HTHLUXR"/>
</dbReference>
<keyword evidence="2" id="KW-0067">ATP-binding</keyword>
<dbReference type="InterPro" id="IPR036388">
    <property type="entry name" value="WH-like_DNA-bd_sf"/>
</dbReference>
<protein>
    <submittedName>
        <fullName evidence="5">AAA family ATPase</fullName>
    </submittedName>
</protein>
<evidence type="ECO:0000313" key="5">
    <source>
        <dbReference type="EMBL" id="MFI2155301.1"/>
    </source>
</evidence>
<dbReference type="PROSITE" id="PS50005">
    <property type="entry name" value="TPR"/>
    <property type="match status" value="1"/>
</dbReference>
<dbReference type="PROSITE" id="PS50043">
    <property type="entry name" value="HTH_LUXR_2"/>
    <property type="match status" value="1"/>
</dbReference>
<keyword evidence="3" id="KW-0802">TPR repeat</keyword>
<evidence type="ECO:0000256" key="2">
    <source>
        <dbReference type="ARBA" id="ARBA00022840"/>
    </source>
</evidence>
<dbReference type="SUPFAM" id="SSF48452">
    <property type="entry name" value="TPR-like"/>
    <property type="match status" value="2"/>
</dbReference>